<evidence type="ECO:0000256" key="1">
    <source>
        <dbReference type="ARBA" id="ARBA00022723"/>
    </source>
</evidence>
<organism evidence="7 8">
    <name type="scientific">Halocaridina rubra</name>
    <name type="common">Hawaiian red shrimp</name>
    <dbReference type="NCBI Taxonomy" id="373956"/>
    <lineage>
        <taxon>Eukaryota</taxon>
        <taxon>Metazoa</taxon>
        <taxon>Ecdysozoa</taxon>
        <taxon>Arthropoda</taxon>
        <taxon>Crustacea</taxon>
        <taxon>Multicrustacea</taxon>
        <taxon>Malacostraca</taxon>
        <taxon>Eumalacostraca</taxon>
        <taxon>Eucarida</taxon>
        <taxon>Decapoda</taxon>
        <taxon>Pleocyemata</taxon>
        <taxon>Caridea</taxon>
        <taxon>Atyoidea</taxon>
        <taxon>Atyidae</taxon>
        <taxon>Halocaridina</taxon>
    </lineage>
</organism>
<evidence type="ECO:0000256" key="4">
    <source>
        <dbReference type="PROSITE-ProRule" id="PRU00175"/>
    </source>
</evidence>
<dbReference type="Gene3D" id="3.30.40.10">
    <property type="entry name" value="Zinc/RING finger domain, C3HC4 (zinc finger)"/>
    <property type="match status" value="1"/>
</dbReference>
<evidence type="ECO:0000259" key="6">
    <source>
        <dbReference type="PROSITE" id="PS50089"/>
    </source>
</evidence>
<dbReference type="InterPro" id="IPR001841">
    <property type="entry name" value="Znf_RING"/>
</dbReference>
<dbReference type="InterPro" id="IPR013083">
    <property type="entry name" value="Znf_RING/FYVE/PHD"/>
</dbReference>
<dbReference type="Pfam" id="PF13639">
    <property type="entry name" value="zf-RING_2"/>
    <property type="match status" value="1"/>
</dbReference>
<name>A0AAN9ACR6_HALRR</name>
<feature type="region of interest" description="Disordered" evidence="5">
    <location>
        <begin position="17"/>
        <end position="41"/>
    </location>
</feature>
<protein>
    <recommendedName>
        <fullName evidence="6">RING-type domain-containing protein</fullName>
    </recommendedName>
</protein>
<dbReference type="AlphaFoldDB" id="A0AAN9ACR6"/>
<feature type="region of interest" description="Disordered" evidence="5">
    <location>
        <begin position="310"/>
        <end position="332"/>
    </location>
</feature>
<comment type="caution">
    <text evidence="7">The sequence shown here is derived from an EMBL/GenBank/DDBJ whole genome shotgun (WGS) entry which is preliminary data.</text>
</comment>
<evidence type="ECO:0000256" key="5">
    <source>
        <dbReference type="SAM" id="MobiDB-lite"/>
    </source>
</evidence>
<dbReference type="InterPro" id="IPR052667">
    <property type="entry name" value="E3_ubiquitin-ligase_RING"/>
</dbReference>
<reference evidence="7 8" key="1">
    <citation type="submission" date="2023-11" db="EMBL/GenBank/DDBJ databases">
        <title>Halocaridina rubra genome assembly.</title>
        <authorList>
            <person name="Smith C."/>
        </authorList>
    </citation>
    <scope>NUCLEOTIDE SEQUENCE [LARGE SCALE GENOMIC DNA]</scope>
    <source>
        <strain evidence="7">EP-1</strain>
        <tissue evidence="7">Whole</tissue>
    </source>
</reference>
<dbReference type="PANTHER" id="PTHR47156:SF6">
    <property type="entry name" value="C2H2-TYPE DOMAIN-CONTAINING PROTEIN-RELATED"/>
    <property type="match status" value="1"/>
</dbReference>
<feature type="domain" description="RING-type" evidence="6">
    <location>
        <begin position="51"/>
        <end position="94"/>
    </location>
</feature>
<feature type="compositionally biased region" description="Low complexity" evidence="5">
    <location>
        <begin position="17"/>
        <end position="29"/>
    </location>
</feature>
<evidence type="ECO:0000313" key="8">
    <source>
        <dbReference type="Proteomes" id="UP001381693"/>
    </source>
</evidence>
<dbReference type="SMART" id="SM00184">
    <property type="entry name" value="RING"/>
    <property type="match status" value="1"/>
</dbReference>
<evidence type="ECO:0000256" key="2">
    <source>
        <dbReference type="ARBA" id="ARBA00022771"/>
    </source>
</evidence>
<accession>A0AAN9ACR6</accession>
<proteinExistence type="predicted"/>
<dbReference type="EMBL" id="JAXCGZ010002690">
    <property type="protein sequence ID" value="KAK7083663.1"/>
    <property type="molecule type" value="Genomic_DNA"/>
</dbReference>
<evidence type="ECO:0000313" key="7">
    <source>
        <dbReference type="EMBL" id="KAK7083663.1"/>
    </source>
</evidence>
<sequence length="332" mass="37241">MTSLTISITYLYPTCSAPSSSTSFSQRTPLPSSPHAQTISVSEGDSSVKECAVCNEEYDENQRCPRNLPCSHCLCEDCIENIIRRNDKKCPFCREPFQGNSARSFKVNNTTLGLVNYIKHLEANMTSPSNMSSMSRLDMANEMKKETLAAIMEGITHCQRTEELVQGAIRSTIILQAAIEENRNAARADIVIKLQKFEEICEEQVKFLIEERGRLASKLRDRTEKLKQLNAAKDNLESATELQKVNSNILKADEVLVVAKKGVKDLEEHQEKQDIIYRSLEKSTTGAQEKVILMKEIMMTFQKEGWNLTQGKGAPPETQSEGIGQASMRLIL</sequence>
<keyword evidence="8" id="KW-1185">Reference proteome</keyword>
<dbReference type="PANTHER" id="PTHR47156">
    <property type="entry name" value="PROTEIN CBG20824"/>
    <property type="match status" value="1"/>
</dbReference>
<dbReference type="InterPro" id="IPR017907">
    <property type="entry name" value="Znf_RING_CS"/>
</dbReference>
<gene>
    <name evidence="7" type="ORF">SK128_024716</name>
</gene>
<dbReference type="GO" id="GO:0008270">
    <property type="term" value="F:zinc ion binding"/>
    <property type="evidence" value="ECO:0007669"/>
    <property type="project" value="UniProtKB-KW"/>
</dbReference>
<dbReference type="SUPFAM" id="SSF57850">
    <property type="entry name" value="RING/U-box"/>
    <property type="match status" value="1"/>
</dbReference>
<evidence type="ECO:0000256" key="3">
    <source>
        <dbReference type="ARBA" id="ARBA00022833"/>
    </source>
</evidence>
<keyword evidence="1" id="KW-0479">Metal-binding</keyword>
<keyword evidence="2 4" id="KW-0863">Zinc-finger</keyword>
<dbReference type="PROSITE" id="PS50089">
    <property type="entry name" value="ZF_RING_2"/>
    <property type="match status" value="1"/>
</dbReference>
<dbReference type="Proteomes" id="UP001381693">
    <property type="component" value="Unassembled WGS sequence"/>
</dbReference>
<dbReference type="PROSITE" id="PS00518">
    <property type="entry name" value="ZF_RING_1"/>
    <property type="match status" value="1"/>
</dbReference>
<keyword evidence="3" id="KW-0862">Zinc</keyword>